<evidence type="ECO:0000313" key="2">
    <source>
        <dbReference type="Proteomes" id="UP001203423"/>
    </source>
</evidence>
<gene>
    <name evidence="1" type="ORF">L2764_04045</name>
</gene>
<comment type="caution">
    <text evidence="1">The sequence shown here is derived from an EMBL/GenBank/DDBJ whole genome shotgun (WGS) entry which is preliminary data.</text>
</comment>
<organism evidence="1 2">
    <name type="scientific">Shewanella surugensis</name>
    <dbReference type="NCBI Taxonomy" id="212020"/>
    <lineage>
        <taxon>Bacteria</taxon>
        <taxon>Pseudomonadati</taxon>
        <taxon>Pseudomonadota</taxon>
        <taxon>Gammaproteobacteria</taxon>
        <taxon>Alteromonadales</taxon>
        <taxon>Shewanellaceae</taxon>
        <taxon>Shewanella</taxon>
    </lineage>
</organism>
<dbReference type="Proteomes" id="UP001203423">
    <property type="component" value="Unassembled WGS sequence"/>
</dbReference>
<accession>A0ABT0L7L0</accession>
<sequence>MLPEDKLLNQLMWQPCTRMHPSWWKQLDLERWQDLFYSSRLMSRRVNLLTISRLPAFDRGMHLKLTEQDKKLLTFGERLPVLLTGVGLVLLNSPDYITMRMYRDALFEVFTSEQIQQMLSLWPEGGDVGICTAENLMRAAQQLAIRELNNRWQDSQVWQALVPTLPCIQEGVLADVKAPIQDAERWLFRLERFI</sequence>
<proteinExistence type="predicted"/>
<evidence type="ECO:0000313" key="1">
    <source>
        <dbReference type="EMBL" id="MCL1123677.1"/>
    </source>
</evidence>
<protein>
    <submittedName>
        <fullName evidence="1">Uncharacterized protein</fullName>
    </submittedName>
</protein>
<dbReference type="RefSeq" id="WP_248938964.1">
    <property type="nucleotide sequence ID" value="NZ_JAKIKS010000010.1"/>
</dbReference>
<reference evidence="1 2" key="1">
    <citation type="submission" date="2022-01" db="EMBL/GenBank/DDBJ databases">
        <title>Whole genome-based taxonomy of the Shewanellaceae.</title>
        <authorList>
            <person name="Martin-Rodriguez A.J."/>
        </authorList>
    </citation>
    <scope>NUCLEOTIDE SEQUENCE [LARGE SCALE GENOMIC DNA]</scope>
    <source>
        <strain evidence="1 2">DSM 17177</strain>
    </source>
</reference>
<dbReference type="Pfam" id="PF13327">
    <property type="entry name" value="T3SS_LEE_assoc"/>
    <property type="match status" value="1"/>
</dbReference>
<name>A0ABT0L7L0_9GAMM</name>
<keyword evidence="2" id="KW-1185">Reference proteome</keyword>
<dbReference type="InterPro" id="IPR025292">
    <property type="entry name" value="T3SS_LEE_assoc"/>
</dbReference>
<dbReference type="EMBL" id="JAKIKS010000010">
    <property type="protein sequence ID" value="MCL1123677.1"/>
    <property type="molecule type" value="Genomic_DNA"/>
</dbReference>